<dbReference type="RefSeq" id="WP_196270048.1">
    <property type="nucleotide sequence ID" value="NZ_JADQDO010000001.1"/>
</dbReference>
<evidence type="ECO:0000313" key="1">
    <source>
        <dbReference type="EMBL" id="MBF9232066.1"/>
    </source>
</evidence>
<organism evidence="1 2">
    <name type="scientific">Microvirga alba</name>
    <dbReference type="NCBI Taxonomy" id="2791025"/>
    <lineage>
        <taxon>Bacteria</taxon>
        <taxon>Pseudomonadati</taxon>
        <taxon>Pseudomonadota</taxon>
        <taxon>Alphaproteobacteria</taxon>
        <taxon>Hyphomicrobiales</taxon>
        <taxon>Methylobacteriaceae</taxon>
        <taxon>Microvirga</taxon>
    </lineage>
</organism>
<dbReference type="InterPro" id="IPR038444">
    <property type="entry name" value="DUF465_sf"/>
</dbReference>
<gene>
    <name evidence="1" type="ORF">I2H38_01600</name>
</gene>
<dbReference type="EMBL" id="JADQDO010000001">
    <property type="protein sequence ID" value="MBF9232066.1"/>
    <property type="molecule type" value="Genomic_DNA"/>
</dbReference>
<accession>A0A931BIZ0</accession>
<proteinExistence type="predicted"/>
<evidence type="ECO:0000313" key="2">
    <source>
        <dbReference type="Proteomes" id="UP000599312"/>
    </source>
</evidence>
<protein>
    <submittedName>
        <fullName evidence="1">DUF465 domain-containing protein</fullName>
    </submittedName>
</protein>
<comment type="caution">
    <text evidence="1">The sequence shown here is derived from an EMBL/GenBank/DDBJ whole genome shotgun (WGS) entry which is preliminary data.</text>
</comment>
<dbReference type="AlphaFoldDB" id="A0A931BIZ0"/>
<name>A0A931BIZ0_9HYPH</name>
<reference evidence="1" key="1">
    <citation type="submission" date="2020-11" db="EMBL/GenBank/DDBJ databases">
        <authorList>
            <person name="Kim M.K."/>
        </authorList>
    </citation>
    <scope>NUCLEOTIDE SEQUENCE</scope>
    <source>
        <strain evidence="1">BT350</strain>
    </source>
</reference>
<dbReference type="Gene3D" id="6.10.280.50">
    <property type="match status" value="1"/>
</dbReference>
<keyword evidence="2" id="KW-1185">Reference proteome</keyword>
<sequence length="81" mass="9405">MSKPSDDLEDDFPNQAERIERLKKSNNHFARLLEKYRELNHAIHALDTHLDPKAQDEEEALKLRRVQVKDELAAILAKESA</sequence>
<dbReference type="Proteomes" id="UP000599312">
    <property type="component" value="Unassembled WGS sequence"/>
</dbReference>
<dbReference type="InterPro" id="IPR007420">
    <property type="entry name" value="DUF465"/>
</dbReference>
<dbReference type="Pfam" id="PF04325">
    <property type="entry name" value="DUF465"/>
    <property type="match status" value="1"/>
</dbReference>